<sequence length="429" mass="48659">MKAKLLLVLALAPFVRTLAQDDDGGTHVFKPNIRTVQLYAKGSQTTPPVLTLGGGDVLDLSFDDLDGDVKNYSYAFELRNEDWSPTSLNAMEYTRGFTGIQITSYKMSSLATTRYTHYHITLPDANYTPTKGGNYLLKVYQDGDPSNLAFQVRFLVVNNTMPVTAEVQPPFSSDTHANSQKVQFSVGLGNQQLTNPTQEIKVVIVQNWCWAMAKYDIRPTFIRNNSLEYNPEVDAVFPGGREWRWLDNRTFRFRGDRVARVEEGATTNHVYILPDPSRVDLPFIVYTDQNGAYTIVSGDSNNVNYQGDYGWVHFTYAPPGGMPYEGKDLYLYGALTNYDLGDSARLRWDPDRHVYTTAQFLKQGYYDYMYVTKNKDGNISLDETEGNFFETENNYLILVYYRPLGGRFDELVGLGRVNSLAQKNAQQTQ</sequence>
<dbReference type="Pfam" id="PF17116">
    <property type="entry name" value="T9SS_plug_1st"/>
    <property type="match status" value="1"/>
</dbReference>
<evidence type="ECO:0000259" key="2">
    <source>
        <dbReference type="Pfam" id="PF17116"/>
    </source>
</evidence>
<gene>
    <name evidence="3" type="ORF">EDB95_1966</name>
</gene>
<keyword evidence="4" id="KW-1185">Reference proteome</keyword>
<proteinExistence type="predicted"/>
<accession>A0A4R8DST5</accession>
<dbReference type="EMBL" id="SODV01000001">
    <property type="protein sequence ID" value="TDX00936.1"/>
    <property type="molecule type" value="Genomic_DNA"/>
</dbReference>
<name>A0A4R8DST5_9BACT</name>
<dbReference type="InterPro" id="IPR031345">
    <property type="entry name" value="T9SS_Plug_N"/>
</dbReference>
<reference evidence="3 4" key="1">
    <citation type="submission" date="2019-03" db="EMBL/GenBank/DDBJ databases">
        <title>Genomic Encyclopedia of Type Strains, Phase IV (KMG-IV): sequencing the most valuable type-strain genomes for metagenomic binning, comparative biology and taxonomic classification.</title>
        <authorList>
            <person name="Goeker M."/>
        </authorList>
    </citation>
    <scope>NUCLEOTIDE SEQUENCE [LARGE SCALE GENOMIC DNA]</scope>
    <source>
        <strain evidence="3 4">DSM 100059</strain>
    </source>
</reference>
<evidence type="ECO:0000256" key="1">
    <source>
        <dbReference type="SAM" id="SignalP"/>
    </source>
</evidence>
<dbReference type="AlphaFoldDB" id="A0A4R8DST5"/>
<feature type="chain" id="PRO_5020305509" evidence="1">
    <location>
        <begin position="20"/>
        <end position="429"/>
    </location>
</feature>
<comment type="caution">
    <text evidence="3">The sequence shown here is derived from an EMBL/GenBank/DDBJ whole genome shotgun (WGS) entry which is preliminary data.</text>
</comment>
<organism evidence="3 4">
    <name type="scientific">Dinghuibacter silviterrae</name>
    <dbReference type="NCBI Taxonomy" id="1539049"/>
    <lineage>
        <taxon>Bacteria</taxon>
        <taxon>Pseudomonadati</taxon>
        <taxon>Bacteroidota</taxon>
        <taxon>Chitinophagia</taxon>
        <taxon>Chitinophagales</taxon>
        <taxon>Chitinophagaceae</taxon>
        <taxon>Dinghuibacter</taxon>
    </lineage>
</organism>
<evidence type="ECO:0000313" key="3">
    <source>
        <dbReference type="EMBL" id="TDX00936.1"/>
    </source>
</evidence>
<dbReference type="Proteomes" id="UP000294498">
    <property type="component" value="Unassembled WGS sequence"/>
</dbReference>
<keyword evidence="1" id="KW-0732">Signal</keyword>
<feature type="domain" description="Type 9 secretion system plug protein N-terminal" evidence="2">
    <location>
        <begin position="33"/>
        <end position="157"/>
    </location>
</feature>
<feature type="signal peptide" evidence="1">
    <location>
        <begin position="1"/>
        <end position="19"/>
    </location>
</feature>
<dbReference type="RefSeq" id="WP_162852536.1">
    <property type="nucleotide sequence ID" value="NZ_SODV01000001.1"/>
</dbReference>
<protein>
    <submittedName>
        <fullName evidence="3">Uncharacterized protein DUF5103</fullName>
    </submittedName>
</protein>
<evidence type="ECO:0000313" key="4">
    <source>
        <dbReference type="Proteomes" id="UP000294498"/>
    </source>
</evidence>